<name>A0A7V8K6X7_9GAMM</name>
<dbReference type="EMBL" id="MWIP01000010">
    <property type="protein sequence ID" value="KAF1685879.1"/>
    <property type="molecule type" value="Genomic_DNA"/>
</dbReference>
<dbReference type="InterPro" id="IPR009061">
    <property type="entry name" value="DNA-bd_dom_put_sf"/>
</dbReference>
<organism evidence="1 2">
    <name type="scientific">Pseudoxanthomonas broegbernensis</name>
    <dbReference type="NCBI Taxonomy" id="83619"/>
    <lineage>
        <taxon>Bacteria</taxon>
        <taxon>Pseudomonadati</taxon>
        <taxon>Pseudomonadota</taxon>
        <taxon>Gammaproteobacteria</taxon>
        <taxon>Lysobacterales</taxon>
        <taxon>Lysobacteraceae</taxon>
        <taxon>Pseudoxanthomonas</taxon>
    </lineage>
</organism>
<sequence>MTTDAVRALLTDEQFADLKAAVLARVAPKEWMTREEAADYMGMSPQNLDLLRKDGGGPEFSTFGRLIRYNKAKLDQWGASNNHEHAAAASVAKAGGAK</sequence>
<evidence type="ECO:0008006" key="3">
    <source>
        <dbReference type="Google" id="ProtNLM"/>
    </source>
</evidence>
<dbReference type="SUPFAM" id="SSF46955">
    <property type="entry name" value="Putative DNA-binding domain"/>
    <property type="match status" value="1"/>
</dbReference>
<protein>
    <recommendedName>
        <fullName evidence="3">Helix-turn-helix domain-containing protein</fullName>
    </recommendedName>
</protein>
<dbReference type="AlphaFoldDB" id="A0A7V8K6X7"/>
<proteinExistence type="predicted"/>
<reference evidence="1 2" key="1">
    <citation type="submission" date="2017-10" db="EMBL/GenBank/DDBJ databases">
        <title>Whole genome sequencing of Pseudoxanthomonas broegbernensis DSM 12573(T).</title>
        <authorList>
            <person name="Kumar S."/>
            <person name="Bansal K."/>
            <person name="Kaur A."/>
            <person name="Patil P."/>
            <person name="Sharma S."/>
            <person name="Patil P.B."/>
        </authorList>
    </citation>
    <scope>NUCLEOTIDE SEQUENCE [LARGE SCALE GENOMIC DNA]</scope>
    <source>
        <strain evidence="1 2">DSM 12573</strain>
    </source>
</reference>
<keyword evidence="2" id="KW-1185">Reference proteome</keyword>
<comment type="caution">
    <text evidence="1">The sequence shown here is derived from an EMBL/GenBank/DDBJ whole genome shotgun (WGS) entry which is preliminary data.</text>
</comment>
<dbReference type="RefSeq" id="WP_183982081.1">
    <property type="nucleotide sequence ID" value="NZ_JACHGU010000001.1"/>
</dbReference>
<gene>
    <name evidence="1" type="ORF">B1992_10420</name>
</gene>
<dbReference type="Proteomes" id="UP000462066">
    <property type="component" value="Unassembled WGS sequence"/>
</dbReference>
<accession>A0A7V8K6X7</accession>
<evidence type="ECO:0000313" key="1">
    <source>
        <dbReference type="EMBL" id="KAF1685879.1"/>
    </source>
</evidence>
<evidence type="ECO:0000313" key="2">
    <source>
        <dbReference type="Proteomes" id="UP000462066"/>
    </source>
</evidence>